<accession>A0ABT4A6X2</accession>
<evidence type="ECO:0000313" key="2">
    <source>
        <dbReference type="EMBL" id="MCY1077382.1"/>
    </source>
</evidence>
<feature type="region of interest" description="Disordered" evidence="1">
    <location>
        <begin position="25"/>
        <end position="59"/>
    </location>
</feature>
<name>A0ABT4A6X2_9BACT</name>
<sequence length="352" mass="37820">MRELHERNRTLALMVMLGVLVTGGCAPPGPRETTGETGSQQPAQPPSGPGGSDYPHADMRVSSGGEGVYGWYVFEPIHPQPASAPLAIILHGYAEYSGYDMMYELIRHTVRKGNVVIYPRWQTGLAFPCAGAFDIEPCMTSARVGIQSGLEFLNGPGRVRPQLERTSYFGFSFGGILTANLANRHASIGLPTPRAIFLEDPHDGGTDGEGGLDETLDGIPASVKLQCHSSEEGIISEKGKAHSSCNAVFPKLGHIPDENKDLVMIRTDRHGTPPLSSRHGVSAGGPGYGGRADAYDWNFVWKVWDALRSCAYDGTDCQYALGDTPEHSSLGVWSDGRPVIPLVIQDAAPLRP</sequence>
<evidence type="ECO:0000256" key="1">
    <source>
        <dbReference type="SAM" id="MobiDB-lite"/>
    </source>
</evidence>
<dbReference type="SUPFAM" id="SSF53474">
    <property type="entry name" value="alpha/beta-Hydrolases"/>
    <property type="match status" value="1"/>
</dbReference>
<proteinExistence type="predicted"/>
<gene>
    <name evidence="2" type="ORF">OV287_23200</name>
</gene>
<evidence type="ECO:0000313" key="3">
    <source>
        <dbReference type="Proteomes" id="UP001207654"/>
    </source>
</evidence>
<organism evidence="2 3">
    <name type="scientific">Archangium lansingense</name>
    <dbReference type="NCBI Taxonomy" id="2995310"/>
    <lineage>
        <taxon>Bacteria</taxon>
        <taxon>Pseudomonadati</taxon>
        <taxon>Myxococcota</taxon>
        <taxon>Myxococcia</taxon>
        <taxon>Myxococcales</taxon>
        <taxon>Cystobacterineae</taxon>
        <taxon>Archangiaceae</taxon>
        <taxon>Archangium</taxon>
    </lineage>
</organism>
<evidence type="ECO:0008006" key="4">
    <source>
        <dbReference type="Google" id="ProtNLM"/>
    </source>
</evidence>
<keyword evidence="3" id="KW-1185">Reference proteome</keyword>
<dbReference type="InterPro" id="IPR029058">
    <property type="entry name" value="AB_hydrolase_fold"/>
</dbReference>
<dbReference type="Proteomes" id="UP001207654">
    <property type="component" value="Unassembled WGS sequence"/>
</dbReference>
<dbReference type="EMBL" id="JAPNKA010000001">
    <property type="protein sequence ID" value="MCY1077382.1"/>
    <property type="molecule type" value="Genomic_DNA"/>
</dbReference>
<dbReference type="PROSITE" id="PS51257">
    <property type="entry name" value="PROKAR_LIPOPROTEIN"/>
    <property type="match status" value="1"/>
</dbReference>
<protein>
    <recommendedName>
        <fullName evidence="4">Poly(3-hydroxybutyrate) depolymerase</fullName>
    </recommendedName>
</protein>
<dbReference type="Gene3D" id="3.40.50.1820">
    <property type="entry name" value="alpha/beta hydrolase"/>
    <property type="match status" value="1"/>
</dbReference>
<comment type="caution">
    <text evidence="2">The sequence shown here is derived from an EMBL/GenBank/DDBJ whole genome shotgun (WGS) entry which is preliminary data.</text>
</comment>
<reference evidence="2 3" key="1">
    <citation type="submission" date="2022-11" db="EMBL/GenBank/DDBJ databases">
        <title>Minimal conservation of predation-associated metabolite biosynthetic gene clusters underscores biosynthetic potential of Myxococcota including descriptions for ten novel species: Archangium lansinium sp. nov., Myxococcus landrumus sp. nov., Nannocystis bai.</title>
        <authorList>
            <person name="Ahearne A."/>
            <person name="Stevens C."/>
            <person name="Phillips K."/>
        </authorList>
    </citation>
    <scope>NUCLEOTIDE SEQUENCE [LARGE SCALE GENOMIC DNA]</scope>
    <source>
        <strain evidence="2 3">MIWBW</strain>
    </source>
</reference>
<dbReference type="RefSeq" id="WP_267536216.1">
    <property type="nucleotide sequence ID" value="NZ_JAPNKA010000001.1"/>
</dbReference>